<dbReference type="GO" id="GO:0042254">
    <property type="term" value="P:ribosome biogenesis"/>
    <property type="evidence" value="ECO:0007669"/>
    <property type="project" value="UniProtKB-UniRule"/>
</dbReference>
<keyword evidence="2 7" id="KW-0963">Cytoplasm</keyword>
<dbReference type="EC" id="3.6.5.-" evidence="7"/>
<protein>
    <recommendedName>
        <fullName evidence="7">GTPase Obg</fullName>
        <ecNumber evidence="7">3.6.5.-</ecNumber>
    </recommendedName>
    <alternativeName>
        <fullName evidence="7">GTP-binding protein Obg</fullName>
    </alternativeName>
</protein>
<dbReference type="InterPro" id="IPR006169">
    <property type="entry name" value="GTP1_OBG_dom"/>
</dbReference>
<evidence type="ECO:0000256" key="7">
    <source>
        <dbReference type="HAMAP-Rule" id="MF_01454"/>
    </source>
</evidence>
<reference evidence="10 11" key="1">
    <citation type="submission" date="2013-05" db="EMBL/GenBank/DDBJ databases">
        <title>Draft genome sequence of Rubidibacter lacunae KORDI 51-2.</title>
        <authorList>
            <person name="Choi D.H."/>
            <person name="Noh J.H."/>
            <person name="Kwon K.-K."/>
            <person name="Lee J.-H."/>
            <person name="Ryu J.-Y."/>
        </authorList>
    </citation>
    <scope>NUCLEOTIDE SEQUENCE [LARGE SCALE GENOMIC DNA]</scope>
    <source>
        <strain evidence="10 11">KORDI 51-2</strain>
    </source>
</reference>
<dbReference type="Gene3D" id="2.70.210.12">
    <property type="entry name" value="GTP1/OBG domain"/>
    <property type="match status" value="1"/>
</dbReference>
<name>U5DGV0_9CHRO</name>
<feature type="binding site" evidence="7">
    <location>
        <begin position="191"/>
        <end position="195"/>
    </location>
    <ligand>
        <name>GTP</name>
        <dbReference type="ChEBI" id="CHEBI:37565"/>
    </ligand>
</feature>
<dbReference type="InParanoid" id="U5DGV0"/>
<comment type="caution">
    <text evidence="10">The sequence shown here is derived from an EMBL/GenBank/DDBJ whole genome shotgun (WGS) entry which is preliminary data.</text>
</comment>
<sequence>MQFIDLAEIEVEAGKGGDGIVAFRREKYVPAGGPAGGNGGRGGSVVLRAQTDLQTLLDYKYAHRFTAENGHRGGPSNRTGANGRDRIIAVPCGTIAYDADTDEVLGDLTEPDQCLCVAAGGKGGLGNKHFLSNRNRAPEHALPGQPGETRHLRLELKLLAEVGIIGLPNAGKSTLIAALSSARPKIANYPFTTLVPNLGIVRKPTGDGTVFADIPGLIAGAHQGVGLGNEFLRHVERTRILIHLVDVSAADPIADYQTIQQELNAYGHGLNERPQILALNKLDAVEDTARDRALAELQVLTGKVSLAVSAATHAGLDELLQVVWQVLDERAIEATSAAGNRRSLRRS</sequence>
<dbReference type="PANTHER" id="PTHR11702:SF31">
    <property type="entry name" value="MITOCHONDRIAL RIBOSOME-ASSOCIATED GTPASE 2"/>
    <property type="match status" value="1"/>
</dbReference>
<dbReference type="Pfam" id="PF01018">
    <property type="entry name" value="GTP1_OBG"/>
    <property type="match status" value="1"/>
</dbReference>
<dbReference type="NCBIfam" id="NF008955">
    <property type="entry name" value="PRK12297.1"/>
    <property type="match status" value="1"/>
</dbReference>
<evidence type="ECO:0000313" key="10">
    <source>
        <dbReference type="EMBL" id="ERN40826.1"/>
    </source>
</evidence>
<dbReference type="SUPFAM" id="SSF82051">
    <property type="entry name" value="Obg GTP-binding protein N-terminal domain"/>
    <property type="match status" value="1"/>
</dbReference>
<dbReference type="InterPro" id="IPR036726">
    <property type="entry name" value="GTP1_OBG_dom_sf"/>
</dbReference>
<dbReference type="PIRSF" id="PIRSF002401">
    <property type="entry name" value="GTP_bd_Obg/CgtA"/>
    <property type="match status" value="1"/>
</dbReference>
<dbReference type="CDD" id="cd01898">
    <property type="entry name" value="Obg"/>
    <property type="match status" value="1"/>
</dbReference>
<evidence type="ECO:0000259" key="9">
    <source>
        <dbReference type="PROSITE" id="PS51883"/>
    </source>
</evidence>
<dbReference type="AlphaFoldDB" id="U5DGV0"/>
<dbReference type="PROSITE" id="PS51883">
    <property type="entry name" value="OBG"/>
    <property type="match status" value="1"/>
</dbReference>
<dbReference type="GO" id="GO:0003924">
    <property type="term" value="F:GTPase activity"/>
    <property type="evidence" value="ECO:0007669"/>
    <property type="project" value="UniProtKB-UniRule"/>
</dbReference>
<keyword evidence="11" id="KW-1185">Reference proteome</keyword>
<dbReference type="InterPro" id="IPR027417">
    <property type="entry name" value="P-loop_NTPase"/>
</dbReference>
<keyword evidence="7" id="KW-0479">Metal-binding</keyword>
<dbReference type="OrthoDB" id="9807318at2"/>
<keyword evidence="5 7" id="KW-0460">Magnesium</keyword>
<evidence type="ECO:0000256" key="1">
    <source>
        <dbReference type="ARBA" id="ARBA00007699"/>
    </source>
</evidence>
<evidence type="ECO:0000256" key="5">
    <source>
        <dbReference type="ARBA" id="ARBA00022842"/>
    </source>
</evidence>
<evidence type="ECO:0000256" key="6">
    <source>
        <dbReference type="ARBA" id="ARBA00023134"/>
    </source>
</evidence>
<evidence type="ECO:0000256" key="4">
    <source>
        <dbReference type="ARBA" id="ARBA00022801"/>
    </source>
</evidence>
<dbReference type="Proteomes" id="UP000016960">
    <property type="component" value="Unassembled WGS sequence"/>
</dbReference>
<feature type="binding site" evidence="7">
    <location>
        <begin position="280"/>
        <end position="283"/>
    </location>
    <ligand>
        <name>GTP</name>
        <dbReference type="ChEBI" id="CHEBI:37565"/>
    </ligand>
</feature>
<dbReference type="RefSeq" id="WP_022608317.1">
    <property type="nucleotide sequence ID" value="NZ_ASSJ01000070.1"/>
</dbReference>
<feature type="domain" description="Obg" evidence="9">
    <location>
        <begin position="1"/>
        <end position="159"/>
    </location>
</feature>
<dbReference type="eggNOG" id="COG0536">
    <property type="taxonomic scope" value="Bacteria"/>
</dbReference>
<dbReference type="EMBL" id="ASSJ01000070">
    <property type="protein sequence ID" value="ERN40826.1"/>
    <property type="molecule type" value="Genomic_DNA"/>
</dbReference>
<comment type="function">
    <text evidence="7">An essential GTPase which binds GTP, GDP and possibly (p)ppGpp with moderate affinity, with high nucleotide exchange rates and a fairly low GTP hydrolysis rate. Plays a role in control of the cell cycle, stress response, ribosome biogenesis and in those bacteria that undergo differentiation, in morphogenesis control.</text>
</comment>
<dbReference type="InterPro" id="IPR031167">
    <property type="entry name" value="G_OBG"/>
</dbReference>
<dbReference type="InterPro" id="IPR006073">
    <property type="entry name" value="GTP-bd"/>
</dbReference>
<evidence type="ECO:0000313" key="11">
    <source>
        <dbReference type="Proteomes" id="UP000016960"/>
    </source>
</evidence>
<dbReference type="InterPro" id="IPR014100">
    <property type="entry name" value="GTP-bd_Obg/CgtA"/>
</dbReference>
<dbReference type="GO" id="GO:0005525">
    <property type="term" value="F:GTP binding"/>
    <property type="evidence" value="ECO:0007669"/>
    <property type="project" value="UniProtKB-UniRule"/>
</dbReference>
<gene>
    <name evidence="7" type="primary">obg</name>
    <name evidence="10" type="ORF">KR51_00028180</name>
</gene>
<dbReference type="InterPro" id="IPR045086">
    <property type="entry name" value="OBG_GTPase"/>
</dbReference>
<evidence type="ECO:0000259" key="8">
    <source>
        <dbReference type="PROSITE" id="PS51710"/>
    </source>
</evidence>
<feature type="binding site" evidence="7">
    <location>
        <begin position="309"/>
        <end position="311"/>
    </location>
    <ligand>
        <name>GTP</name>
        <dbReference type="ChEBI" id="CHEBI:37565"/>
    </ligand>
</feature>
<dbReference type="Pfam" id="PF01926">
    <property type="entry name" value="MMR_HSR1"/>
    <property type="match status" value="1"/>
</dbReference>
<keyword evidence="6 7" id="KW-0342">GTP-binding</keyword>
<comment type="cofactor">
    <cofactor evidence="7">
        <name>Mg(2+)</name>
        <dbReference type="ChEBI" id="CHEBI:18420"/>
    </cofactor>
</comment>
<keyword evidence="3 7" id="KW-0547">Nucleotide-binding</keyword>
<dbReference type="PANTHER" id="PTHR11702">
    <property type="entry name" value="DEVELOPMENTALLY REGULATED GTP-BINDING PROTEIN-RELATED"/>
    <property type="match status" value="1"/>
</dbReference>
<dbReference type="FunCoup" id="U5DGV0">
    <property type="interactions" value="429"/>
</dbReference>
<comment type="similarity">
    <text evidence="1 7">Belongs to the TRAFAC class OBG-HflX-like GTPase superfamily. OBG GTPase family.</text>
</comment>
<dbReference type="Gene3D" id="3.40.50.300">
    <property type="entry name" value="P-loop containing nucleotide triphosphate hydrolases"/>
    <property type="match status" value="1"/>
</dbReference>
<dbReference type="PRINTS" id="PR00326">
    <property type="entry name" value="GTP1OBG"/>
</dbReference>
<dbReference type="FunFam" id="2.70.210.12:FF:000001">
    <property type="entry name" value="GTPase Obg"/>
    <property type="match status" value="1"/>
</dbReference>
<dbReference type="GO" id="GO:0005737">
    <property type="term" value="C:cytoplasm"/>
    <property type="evidence" value="ECO:0007669"/>
    <property type="project" value="UniProtKB-SubCell"/>
</dbReference>
<dbReference type="HAMAP" id="MF_01454">
    <property type="entry name" value="GTPase_Obg"/>
    <property type="match status" value="1"/>
</dbReference>
<feature type="binding site" evidence="7">
    <location>
        <position position="173"/>
    </location>
    <ligand>
        <name>Mg(2+)</name>
        <dbReference type="ChEBI" id="CHEBI:18420"/>
    </ligand>
</feature>
<comment type="subcellular location">
    <subcellularLocation>
        <location evidence="7">Cytoplasm</location>
    </subcellularLocation>
</comment>
<keyword evidence="4 7" id="KW-0378">Hydrolase</keyword>
<dbReference type="NCBIfam" id="NF008956">
    <property type="entry name" value="PRK12299.1"/>
    <property type="match status" value="1"/>
</dbReference>
<feature type="domain" description="OBG-type G" evidence="8">
    <location>
        <begin position="160"/>
        <end position="328"/>
    </location>
</feature>
<dbReference type="PROSITE" id="PS51710">
    <property type="entry name" value="G_OBG"/>
    <property type="match status" value="1"/>
</dbReference>
<dbReference type="PATRIC" id="fig|582515.4.peg.3171"/>
<dbReference type="GO" id="GO:0000287">
    <property type="term" value="F:magnesium ion binding"/>
    <property type="evidence" value="ECO:0007669"/>
    <property type="project" value="InterPro"/>
</dbReference>
<proteinExistence type="inferred from homology"/>
<feature type="binding site" evidence="7">
    <location>
        <begin position="213"/>
        <end position="216"/>
    </location>
    <ligand>
        <name>GTP</name>
        <dbReference type="ChEBI" id="CHEBI:37565"/>
    </ligand>
</feature>
<dbReference type="STRING" id="582515.KR51_00028180"/>
<dbReference type="SUPFAM" id="SSF52540">
    <property type="entry name" value="P-loop containing nucleoside triphosphate hydrolases"/>
    <property type="match status" value="1"/>
</dbReference>
<accession>U5DGV0</accession>
<evidence type="ECO:0000256" key="3">
    <source>
        <dbReference type="ARBA" id="ARBA00022741"/>
    </source>
</evidence>
<dbReference type="NCBIfam" id="TIGR02729">
    <property type="entry name" value="Obg_CgtA"/>
    <property type="match status" value="1"/>
</dbReference>
<feature type="binding site" evidence="7">
    <location>
        <position position="193"/>
    </location>
    <ligand>
        <name>Mg(2+)</name>
        <dbReference type="ChEBI" id="CHEBI:18420"/>
    </ligand>
</feature>
<evidence type="ECO:0000256" key="2">
    <source>
        <dbReference type="ARBA" id="ARBA00022490"/>
    </source>
</evidence>
<organism evidence="10 11">
    <name type="scientific">Rubidibacter lacunae KORDI 51-2</name>
    <dbReference type="NCBI Taxonomy" id="582515"/>
    <lineage>
        <taxon>Bacteria</taxon>
        <taxon>Bacillati</taxon>
        <taxon>Cyanobacteriota</taxon>
        <taxon>Cyanophyceae</taxon>
        <taxon>Oscillatoriophycideae</taxon>
        <taxon>Chroococcales</taxon>
        <taxon>Aphanothecaceae</taxon>
        <taxon>Rubidibacter</taxon>
    </lineage>
</organism>
<feature type="binding site" evidence="7">
    <location>
        <begin position="166"/>
        <end position="173"/>
    </location>
    <ligand>
        <name>GTP</name>
        <dbReference type="ChEBI" id="CHEBI:37565"/>
    </ligand>
</feature>
<comment type="subunit">
    <text evidence="7">Monomer.</text>
</comment>